<gene>
    <name evidence="2" type="ORF">IFM46972_06607</name>
</gene>
<evidence type="ECO:0000313" key="3">
    <source>
        <dbReference type="Proteomes" id="UP000465221"/>
    </source>
</evidence>
<proteinExistence type="predicted"/>
<organism evidence="2 3">
    <name type="scientific">Aspergillus udagawae</name>
    <dbReference type="NCBI Taxonomy" id="91492"/>
    <lineage>
        <taxon>Eukaryota</taxon>
        <taxon>Fungi</taxon>
        <taxon>Dikarya</taxon>
        <taxon>Ascomycota</taxon>
        <taxon>Pezizomycotina</taxon>
        <taxon>Eurotiomycetes</taxon>
        <taxon>Eurotiomycetidae</taxon>
        <taxon>Eurotiales</taxon>
        <taxon>Aspergillaceae</taxon>
        <taxon>Aspergillus</taxon>
        <taxon>Aspergillus subgen. Fumigati</taxon>
    </lineage>
</organism>
<reference evidence="2 3" key="1">
    <citation type="submission" date="2020-01" db="EMBL/GenBank/DDBJ databases">
        <title>Draft genome sequence of Aspergillus udagawae IFM 46972.</title>
        <authorList>
            <person name="Takahashi H."/>
            <person name="Yaguchi T."/>
        </authorList>
    </citation>
    <scope>NUCLEOTIDE SEQUENCE [LARGE SCALE GENOMIC DNA]</scope>
    <source>
        <strain evidence="2 3">IFM 46972</strain>
    </source>
</reference>
<feature type="compositionally biased region" description="Low complexity" evidence="1">
    <location>
        <begin position="1"/>
        <end position="37"/>
    </location>
</feature>
<dbReference type="EMBL" id="BLKC01000046">
    <property type="protein sequence ID" value="GFF41647.1"/>
    <property type="molecule type" value="Genomic_DNA"/>
</dbReference>
<feature type="compositionally biased region" description="Basic and acidic residues" evidence="1">
    <location>
        <begin position="52"/>
        <end position="74"/>
    </location>
</feature>
<evidence type="ECO:0000256" key="1">
    <source>
        <dbReference type="SAM" id="MobiDB-lite"/>
    </source>
</evidence>
<dbReference type="AlphaFoldDB" id="A0A8H3NXS7"/>
<accession>A0A8H3NXS7</accession>
<comment type="caution">
    <text evidence="2">The sequence shown here is derived from an EMBL/GenBank/DDBJ whole genome shotgun (WGS) entry which is preliminary data.</text>
</comment>
<evidence type="ECO:0000313" key="2">
    <source>
        <dbReference type="EMBL" id="GFF41647.1"/>
    </source>
</evidence>
<feature type="region of interest" description="Disordered" evidence="1">
    <location>
        <begin position="1"/>
        <end position="88"/>
    </location>
</feature>
<sequence>SAASSGYKPQSSQSSESGASSGYTPQSSESAQSAAQSGYKPQSSQAAAESGYKPEPESAPEHKSNDNLEAEHAPQPKPSFEPAPAQEYPETCVHGEILCGHDGQTWAKCDWGKPVQMGPVAAGTRCSHGVIERV</sequence>
<feature type="non-terminal residue" evidence="2">
    <location>
        <position position="1"/>
    </location>
</feature>
<protein>
    <submittedName>
        <fullName evidence="2">Uncharacterized protein</fullName>
    </submittedName>
</protein>
<dbReference type="Proteomes" id="UP000465221">
    <property type="component" value="Unassembled WGS sequence"/>
</dbReference>
<name>A0A8H3NXS7_9EURO</name>